<evidence type="ECO:0000256" key="2">
    <source>
        <dbReference type="ARBA" id="ARBA00023125"/>
    </source>
</evidence>
<dbReference type="InterPro" id="IPR053142">
    <property type="entry name" value="PchR_regulatory_protein"/>
</dbReference>
<dbReference type="InterPro" id="IPR018062">
    <property type="entry name" value="HTH_AraC-typ_CS"/>
</dbReference>
<evidence type="ECO:0000256" key="1">
    <source>
        <dbReference type="ARBA" id="ARBA00023015"/>
    </source>
</evidence>
<protein>
    <submittedName>
        <fullName evidence="5">AraC family transcriptional regulator</fullName>
    </submittedName>
</protein>
<dbReference type="Gene3D" id="1.10.10.60">
    <property type="entry name" value="Homeodomain-like"/>
    <property type="match status" value="1"/>
</dbReference>
<dbReference type="PANTHER" id="PTHR47893:SF1">
    <property type="entry name" value="REGULATORY PROTEIN PCHR"/>
    <property type="match status" value="1"/>
</dbReference>
<dbReference type="Pfam" id="PF12833">
    <property type="entry name" value="HTH_18"/>
    <property type="match status" value="1"/>
</dbReference>
<evidence type="ECO:0000313" key="5">
    <source>
        <dbReference type="EMBL" id="KAF0808137.1"/>
    </source>
</evidence>
<dbReference type="PANTHER" id="PTHR47893">
    <property type="entry name" value="REGULATORY PROTEIN PCHR"/>
    <property type="match status" value="1"/>
</dbReference>
<keyword evidence="3" id="KW-0804">Transcription</keyword>
<keyword evidence="1" id="KW-0805">Transcription regulation</keyword>
<comment type="caution">
    <text evidence="5">The sequence shown here is derived from an EMBL/GenBank/DDBJ whole genome shotgun (WGS) entry which is preliminary data.</text>
</comment>
<keyword evidence="6" id="KW-1185">Reference proteome</keyword>
<evidence type="ECO:0000256" key="3">
    <source>
        <dbReference type="ARBA" id="ARBA00023163"/>
    </source>
</evidence>
<evidence type="ECO:0000259" key="4">
    <source>
        <dbReference type="PROSITE" id="PS01124"/>
    </source>
</evidence>
<dbReference type="InterPro" id="IPR018060">
    <property type="entry name" value="HTH_AraC"/>
</dbReference>
<reference evidence="5 6" key="1">
    <citation type="submission" date="2012-09" db="EMBL/GenBank/DDBJ databases">
        <title>Genome Sequence of alkane-degrading Bacterium Alcanivorax sp. 6-D-6.</title>
        <authorList>
            <person name="Lai Q."/>
            <person name="Shao Z."/>
        </authorList>
    </citation>
    <scope>NUCLEOTIDE SEQUENCE [LARGE SCALE GENOMIC DNA]</scope>
    <source>
        <strain evidence="5 6">6-D-6</strain>
    </source>
</reference>
<keyword evidence="2" id="KW-0238">DNA-binding</keyword>
<dbReference type="RefSeq" id="WP_133492356.1">
    <property type="nucleotide sequence ID" value="NZ_AQPF01000002.1"/>
</dbReference>
<accession>A0ABQ6YD26</accession>
<proteinExistence type="predicted"/>
<feature type="domain" description="HTH araC/xylS-type" evidence="4">
    <location>
        <begin position="233"/>
        <end position="333"/>
    </location>
</feature>
<evidence type="ECO:0000313" key="6">
    <source>
        <dbReference type="Proteomes" id="UP000771797"/>
    </source>
</evidence>
<dbReference type="Pfam" id="PF14525">
    <property type="entry name" value="AraC_binding_2"/>
    <property type="match status" value="1"/>
</dbReference>
<dbReference type="Proteomes" id="UP000771797">
    <property type="component" value="Unassembled WGS sequence"/>
</dbReference>
<dbReference type="SUPFAM" id="SSF46689">
    <property type="entry name" value="Homeodomain-like"/>
    <property type="match status" value="1"/>
</dbReference>
<dbReference type="InterPro" id="IPR035418">
    <property type="entry name" value="AraC-bd_2"/>
</dbReference>
<dbReference type="PROSITE" id="PS01124">
    <property type="entry name" value="HTH_ARAC_FAMILY_2"/>
    <property type="match status" value="1"/>
</dbReference>
<dbReference type="EMBL" id="AQPF01000002">
    <property type="protein sequence ID" value="KAF0808137.1"/>
    <property type="molecule type" value="Genomic_DNA"/>
</dbReference>
<dbReference type="SMART" id="SM00342">
    <property type="entry name" value="HTH_ARAC"/>
    <property type="match status" value="1"/>
</dbReference>
<dbReference type="PROSITE" id="PS00041">
    <property type="entry name" value="HTH_ARAC_FAMILY_1"/>
    <property type="match status" value="1"/>
</dbReference>
<dbReference type="InterPro" id="IPR009057">
    <property type="entry name" value="Homeodomain-like_sf"/>
</dbReference>
<gene>
    <name evidence="5" type="ORF">A6D6_00527</name>
</gene>
<organism evidence="5 6">
    <name type="scientific">Alcanivorax xiamenensis</name>
    <dbReference type="NCBI Taxonomy" id="1177156"/>
    <lineage>
        <taxon>Bacteria</taxon>
        <taxon>Pseudomonadati</taxon>
        <taxon>Pseudomonadota</taxon>
        <taxon>Gammaproteobacteria</taxon>
        <taxon>Oceanospirillales</taxon>
        <taxon>Alcanivoracaceae</taxon>
        <taxon>Alcanivorax</taxon>
    </lineage>
</organism>
<name>A0ABQ6YD26_9GAMM</name>
<sequence length="337" mass="37807">MLEQALLTDMSGRPIAQDGPTSSRDWDEVQEFCRRVYMPYRVRPATPRLLPSATMRSVEVQRITMTRFSYGVPVHLDNFDPAAGNILVLNTIKGALRHKQDEVSDVSTGAGESFVVDCSRTDYWLDADSHHMQLNLTIPHQAMADVAMHWLGFVPDDTLWTRRLAFGGNGSRWYALLCYVVRSVEACGRLKAEPVMARHLEELLCLELLQTWGDGVGLAMRKETMPVTPRYVRQAEEIMSEQADNPPTIGEIARMVGVSARALSDGFRRSRGVTPYDFLRARRLEGLRKALQNPSLGETVTSIAADWGYVNLGALARIYRRRFGELPSHTLAAAKQT</sequence>